<protein>
    <submittedName>
        <fullName evidence="2">Uncharacterized protein</fullName>
    </submittedName>
</protein>
<name>A0A699IHT4_TANCI</name>
<organism evidence="2">
    <name type="scientific">Tanacetum cinerariifolium</name>
    <name type="common">Dalmatian daisy</name>
    <name type="synonym">Chrysanthemum cinerariifolium</name>
    <dbReference type="NCBI Taxonomy" id="118510"/>
    <lineage>
        <taxon>Eukaryota</taxon>
        <taxon>Viridiplantae</taxon>
        <taxon>Streptophyta</taxon>
        <taxon>Embryophyta</taxon>
        <taxon>Tracheophyta</taxon>
        <taxon>Spermatophyta</taxon>
        <taxon>Magnoliopsida</taxon>
        <taxon>eudicotyledons</taxon>
        <taxon>Gunneridae</taxon>
        <taxon>Pentapetalae</taxon>
        <taxon>asterids</taxon>
        <taxon>campanulids</taxon>
        <taxon>Asterales</taxon>
        <taxon>Asteraceae</taxon>
        <taxon>Asteroideae</taxon>
        <taxon>Anthemideae</taxon>
        <taxon>Anthemidinae</taxon>
        <taxon>Tanacetum</taxon>
    </lineage>
</organism>
<accession>A0A699IHT4</accession>
<feature type="region of interest" description="Disordered" evidence="1">
    <location>
        <begin position="67"/>
        <end position="92"/>
    </location>
</feature>
<reference evidence="2" key="1">
    <citation type="journal article" date="2019" name="Sci. Rep.">
        <title>Draft genome of Tanacetum cinerariifolium, the natural source of mosquito coil.</title>
        <authorList>
            <person name="Yamashiro T."/>
            <person name="Shiraishi A."/>
            <person name="Satake H."/>
            <person name="Nakayama K."/>
        </authorList>
    </citation>
    <scope>NUCLEOTIDE SEQUENCE</scope>
</reference>
<evidence type="ECO:0000256" key="1">
    <source>
        <dbReference type="SAM" id="MobiDB-lite"/>
    </source>
</evidence>
<gene>
    <name evidence="2" type="ORF">Tci_535833</name>
</gene>
<comment type="caution">
    <text evidence="2">The sequence shown here is derived from an EMBL/GenBank/DDBJ whole genome shotgun (WGS) entry which is preliminary data.</text>
</comment>
<sequence>MALPDKHQLKFNIHKNDKSLMEAIEKSVSAASYQALVSTLPNVYSLSDNIIYSFFAKEAILPGLQITKGQQEQRHSKNNYSSRGSSSSSSSDNMVDACSKACSKAYATLQSHYDKLTIDFRKSQIDVLSYKTGLKSVEARQVFDCDELNSSELDDSVPISLVHDRYKSGEGYHVVSLPYTRTFMPPKPNLVFHDAPKASKTVTNVVNVESSSYKPKPLRSDAPIIEDWTSDSKDESKIECMPKKQEHSFV</sequence>
<feature type="region of interest" description="Disordered" evidence="1">
    <location>
        <begin position="224"/>
        <end position="250"/>
    </location>
</feature>
<dbReference type="EMBL" id="BKCJ010303903">
    <property type="protein sequence ID" value="GEZ63860.1"/>
    <property type="molecule type" value="Genomic_DNA"/>
</dbReference>
<proteinExistence type="predicted"/>
<evidence type="ECO:0000313" key="2">
    <source>
        <dbReference type="EMBL" id="GEZ63860.1"/>
    </source>
</evidence>
<feature type="compositionally biased region" description="Basic and acidic residues" evidence="1">
    <location>
        <begin position="230"/>
        <end position="250"/>
    </location>
</feature>
<dbReference type="AlphaFoldDB" id="A0A699IHT4"/>
<feature type="compositionally biased region" description="Low complexity" evidence="1">
    <location>
        <begin position="81"/>
        <end position="91"/>
    </location>
</feature>